<protein>
    <recommendedName>
        <fullName evidence="1">FAD-binding PCMH-type domain-containing protein</fullName>
    </recommendedName>
</protein>
<dbReference type="Proteomes" id="UP000297716">
    <property type="component" value="Unassembled WGS sequence"/>
</dbReference>
<accession>A0A4Z0YLZ9</accession>
<dbReference type="OrthoDB" id="9983560at2759"/>
<dbReference type="STRING" id="37992.A0A4Z0YLZ9"/>
<dbReference type="Gene3D" id="3.30.465.10">
    <property type="match status" value="1"/>
</dbReference>
<evidence type="ECO:0000313" key="2">
    <source>
        <dbReference type="EMBL" id="TGJ79970.1"/>
    </source>
</evidence>
<feature type="domain" description="FAD-binding PCMH-type" evidence="1">
    <location>
        <begin position="77"/>
        <end position="283"/>
    </location>
</feature>
<dbReference type="InterPro" id="IPR016166">
    <property type="entry name" value="FAD-bd_PCMH"/>
</dbReference>
<proteinExistence type="predicted"/>
<dbReference type="SUPFAM" id="SSF56176">
    <property type="entry name" value="FAD-binding/transporter-associated domain-like"/>
    <property type="match status" value="1"/>
</dbReference>
<gene>
    <name evidence="2" type="ORF">E0Z10_g8794</name>
</gene>
<evidence type="ECO:0000259" key="1">
    <source>
        <dbReference type="PROSITE" id="PS51387"/>
    </source>
</evidence>
<dbReference type="AlphaFoldDB" id="A0A4Z0YLZ9"/>
<reference evidence="2 3" key="1">
    <citation type="submission" date="2019-03" db="EMBL/GenBank/DDBJ databases">
        <title>Draft genome sequence of Xylaria hypoxylon DSM 108379, a ubiquitous saprotrophic-parasitic fungi on hardwood.</title>
        <authorList>
            <person name="Buettner E."/>
            <person name="Leonhardt S."/>
            <person name="Gebauer A.M."/>
            <person name="Liers C."/>
            <person name="Hofrichter M."/>
            <person name="Kellner H."/>
        </authorList>
    </citation>
    <scope>NUCLEOTIDE SEQUENCE [LARGE SCALE GENOMIC DNA]</scope>
    <source>
        <strain evidence="2 3">DSM 108379</strain>
    </source>
</reference>
<dbReference type="EMBL" id="SKBN01000250">
    <property type="protein sequence ID" value="TGJ79970.1"/>
    <property type="molecule type" value="Genomic_DNA"/>
</dbReference>
<sequence length="319" mass="34179">MLRAYQSIWDIFDDVTTYDADECKRPAEINNDNAYRQSLPAGVMYTNPEQISEIGCPVLDANDDGLAPDPVDAECTLGTMPSYVVDVTSTAQVAEAVKFAAEHNLRLRIKNSGHDYSGRSSGAGALSIWTRHLTTTEAVSSFVPESCEKGSSHDVGAENRQVTIGGYTTTVGAAAYVLGGGGGAFGVTTRIWLKSYPALPAVNTVSGSVGCKDYESYSRLISNFVDNTVALCDLGHFGIWESAGAQLGMTLVNIIPYLSEEDIKTANETLADVQAVTAFIDVRVFGPWSGTTVAQNETNADADRNMTAAYGTTQYYNKK</sequence>
<dbReference type="PROSITE" id="PS51387">
    <property type="entry name" value="FAD_PCMH"/>
    <property type="match status" value="1"/>
</dbReference>
<dbReference type="InterPro" id="IPR006094">
    <property type="entry name" value="Oxid_FAD_bind_N"/>
</dbReference>
<comment type="caution">
    <text evidence="2">The sequence shown here is derived from an EMBL/GenBank/DDBJ whole genome shotgun (WGS) entry which is preliminary data.</text>
</comment>
<dbReference type="Pfam" id="PF01565">
    <property type="entry name" value="FAD_binding_4"/>
    <property type="match status" value="1"/>
</dbReference>
<name>A0A4Z0YLZ9_9PEZI</name>
<organism evidence="2 3">
    <name type="scientific">Xylaria hypoxylon</name>
    <dbReference type="NCBI Taxonomy" id="37992"/>
    <lineage>
        <taxon>Eukaryota</taxon>
        <taxon>Fungi</taxon>
        <taxon>Dikarya</taxon>
        <taxon>Ascomycota</taxon>
        <taxon>Pezizomycotina</taxon>
        <taxon>Sordariomycetes</taxon>
        <taxon>Xylariomycetidae</taxon>
        <taxon>Xylariales</taxon>
        <taxon>Xylariaceae</taxon>
        <taxon>Xylaria</taxon>
    </lineage>
</organism>
<dbReference type="InterPro" id="IPR016169">
    <property type="entry name" value="FAD-bd_PCMH_sub2"/>
</dbReference>
<keyword evidence="3" id="KW-1185">Reference proteome</keyword>
<dbReference type="GO" id="GO:0071949">
    <property type="term" value="F:FAD binding"/>
    <property type="evidence" value="ECO:0007669"/>
    <property type="project" value="InterPro"/>
</dbReference>
<dbReference type="InterPro" id="IPR036318">
    <property type="entry name" value="FAD-bd_PCMH-like_sf"/>
</dbReference>
<evidence type="ECO:0000313" key="3">
    <source>
        <dbReference type="Proteomes" id="UP000297716"/>
    </source>
</evidence>